<dbReference type="CDD" id="cd09892">
    <property type="entry name" value="NGN_SP_RfaH"/>
    <property type="match status" value="1"/>
</dbReference>
<dbReference type="GO" id="GO:0006354">
    <property type="term" value="P:DNA-templated transcription elongation"/>
    <property type="evidence" value="ECO:0007669"/>
    <property type="project" value="InterPro"/>
</dbReference>
<protein>
    <recommendedName>
        <fullName evidence="4">Transcription antitermination protein RfaH</fullName>
    </recommendedName>
</protein>
<keyword evidence="1 4" id="KW-0889">Transcription antitermination</keyword>
<dbReference type="Pfam" id="PF02357">
    <property type="entry name" value="NusG"/>
    <property type="match status" value="1"/>
</dbReference>
<keyword evidence="3 4" id="KW-0804">Transcription</keyword>
<dbReference type="SUPFAM" id="SSF82679">
    <property type="entry name" value="N-utilization substance G protein NusG, N-terminal domain"/>
    <property type="match status" value="1"/>
</dbReference>
<evidence type="ECO:0000259" key="5">
    <source>
        <dbReference type="SMART" id="SM00738"/>
    </source>
</evidence>
<dbReference type="EMBL" id="CP071504">
    <property type="protein sequence ID" value="QSX31890.1"/>
    <property type="molecule type" value="Genomic_DNA"/>
</dbReference>
<dbReference type="InterPro" id="IPR006645">
    <property type="entry name" value="NGN-like_dom"/>
</dbReference>
<dbReference type="InterPro" id="IPR043425">
    <property type="entry name" value="NusG-like"/>
</dbReference>
<evidence type="ECO:0000256" key="3">
    <source>
        <dbReference type="ARBA" id="ARBA00023163"/>
    </source>
</evidence>
<organism evidence="6 7">
    <name type="scientific">Shewanella cyperi</name>
    <dbReference type="NCBI Taxonomy" id="2814292"/>
    <lineage>
        <taxon>Bacteria</taxon>
        <taxon>Pseudomonadati</taxon>
        <taxon>Pseudomonadota</taxon>
        <taxon>Gammaproteobacteria</taxon>
        <taxon>Alteromonadales</taxon>
        <taxon>Shewanellaceae</taxon>
        <taxon>Shewanella</taxon>
    </lineage>
</organism>
<dbReference type="PANTHER" id="PTHR30265">
    <property type="entry name" value="RHO-INTERACTING TRANSCRIPTION TERMINATION FACTOR NUSG"/>
    <property type="match status" value="1"/>
</dbReference>
<evidence type="ECO:0000313" key="6">
    <source>
        <dbReference type="EMBL" id="QSX31890.1"/>
    </source>
</evidence>
<keyword evidence="2 4" id="KW-0805">Transcription regulation</keyword>
<reference evidence="6 7" key="1">
    <citation type="submission" date="2021-03" db="EMBL/GenBank/DDBJ databases">
        <title>Novel species identification of genus Shewanella.</title>
        <authorList>
            <person name="Liu G."/>
            <person name="Zhang Q."/>
        </authorList>
    </citation>
    <scope>NUCLEOTIDE SEQUENCE [LARGE SCALE GENOMIC DNA]</scope>
    <source>
        <strain evidence="6 7">FJAT-53726</strain>
    </source>
</reference>
<dbReference type="HAMAP" id="MF_00951">
    <property type="entry name" value="RfaH"/>
    <property type="match status" value="1"/>
</dbReference>
<keyword evidence="7" id="KW-1185">Reference proteome</keyword>
<dbReference type="PANTHER" id="PTHR30265:SF7">
    <property type="entry name" value="TRANSCRIPTION ANTITERMINATION PROTEIN RFAH"/>
    <property type="match status" value="1"/>
</dbReference>
<evidence type="ECO:0000256" key="4">
    <source>
        <dbReference type="HAMAP-Rule" id="MF_00951"/>
    </source>
</evidence>
<gene>
    <name evidence="4 6" type="primary">rfaH</name>
    <name evidence="6" type="ORF">JYB88_11715</name>
</gene>
<evidence type="ECO:0000313" key="7">
    <source>
        <dbReference type="Proteomes" id="UP000663281"/>
    </source>
</evidence>
<dbReference type="Gene3D" id="3.30.70.940">
    <property type="entry name" value="NusG, N-terminal domain"/>
    <property type="match status" value="1"/>
</dbReference>
<dbReference type="Proteomes" id="UP000663281">
    <property type="component" value="Chromosome"/>
</dbReference>
<dbReference type="GO" id="GO:0003677">
    <property type="term" value="F:DNA binding"/>
    <property type="evidence" value="ECO:0007669"/>
    <property type="project" value="UniProtKB-UniRule"/>
</dbReference>
<dbReference type="AlphaFoldDB" id="A0A975AM50"/>
<dbReference type="KEGG" id="scyp:JYB88_11715"/>
<dbReference type="GO" id="GO:0005829">
    <property type="term" value="C:cytosol"/>
    <property type="evidence" value="ECO:0007669"/>
    <property type="project" value="TreeGrafter"/>
</dbReference>
<proteinExistence type="inferred from homology"/>
<evidence type="ECO:0000256" key="1">
    <source>
        <dbReference type="ARBA" id="ARBA00022814"/>
    </source>
</evidence>
<sequence>MKAWYLLYCKPRSEARAQQNLMLQEVETYLPKCRQQVRQPDGQIHVSEAPLFPNYLFIYFDPLETSVRSIQATRGVYRLVDCREDMTPIDDAIIRAIKRKEQKIFKLPQLQRLKKGDRVRFKEGPFVDLEAVFLEPCADKRCSVLFSIMGQLQSVAVPESCIESICA</sequence>
<dbReference type="RefSeq" id="WP_207323202.1">
    <property type="nucleotide sequence ID" value="NZ_CP071501.1"/>
</dbReference>
<dbReference type="GO" id="GO:0001073">
    <property type="term" value="F:transcription antitermination factor activity, DNA binding"/>
    <property type="evidence" value="ECO:0007669"/>
    <property type="project" value="UniProtKB-UniRule"/>
</dbReference>
<name>A0A975AM50_9GAMM</name>
<dbReference type="SMART" id="SM00738">
    <property type="entry name" value="NGN"/>
    <property type="match status" value="1"/>
</dbReference>
<feature type="domain" description="NusG-like N-terminal" evidence="5">
    <location>
        <begin position="1"/>
        <end position="101"/>
    </location>
</feature>
<dbReference type="InterPro" id="IPR036735">
    <property type="entry name" value="NGN_dom_sf"/>
</dbReference>
<keyword evidence="4" id="KW-0238">DNA-binding</keyword>
<dbReference type="InterPro" id="IPR008991">
    <property type="entry name" value="Translation_prot_SH3-like_sf"/>
</dbReference>
<dbReference type="SUPFAM" id="SSF50104">
    <property type="entry name" value="Translation proteins SH3-like domain"/>
    <property type="match status" value="1"/>
</dbReference>
<evidence type="ECO:0000256" key="2">
    <source>
        <dbReference type="ARBA" id="ARBA00023015"/>
    </source>
</evidence>
<comment type="similarity">
    <text evidence="4">Belongs to the RfaH family.</text>
</comment>
<comment type="function">
    <text evidence="4">Enhances distal genes transcription elongation in a specialized subset of operons that encode extracytoplasmic components.</text>
</comment>
<dbReference type="NCBIfam" id="TIGR01955">
    <property type="entry name" value="RfaH"/>
    <property type="match status" value="1"/>
</dbReference>
<accession>A0A975AM50</accession>
<comment type="subunit">
    <text evidence="4">Interacts with both the nontemplate DNA and the RNA polymerase (RNAP).</text>
</comment>
<dbReference type="InterPro" id="IPR010215">
    <property type="entry name" value="Transcription_antiterm_RfaH"/>
</dbReference>